<dbReference type="InterPro" id="IPR027093">
    <property type="entry name" value="EAF_fam"/>
</dbReference>
<evidence type="ECO:0000256" key="9">
    <source>
        <dbReference type="ARBA" id="ARBA00025617"/>
    </source>
</evidence>
<dbReference type="GO" id="GO:0003711">
    <property type="term" value="F:transcription elongation factor activity"/>
    <property type="evidence" value="ECO:0007669"/>
    <property type="project" value="TreeGrafter"/>
</dbReference>
<comment type="similarity">
    <text evidence="2">Belongs to the EAF family.</text>
</comment>
<evidence type="ECO:0000256" key="8">
    <source>
        <dbReference type="ARBA" id="ARBA00023242"/>
    </source>
</evidence>
<evidence type="ECO:0000256" key="3">
    <source>
        <dbReference type="ARBA" id="ARBA00021452"/>
    </source>
</evidence>
<dbReference type="GO" id="GO:0032783">
    <property type="term" value="C:super elongation complex"/>
    <property type="evidence" value="ECO:0007669"/>
    <property type="project" value="InterPro"/>
</dbReference>
<proteinExistence type="inferred from homology"/>
<feature type="domain" description="Transcription elongation factor Eaf N-terminal" evidence="10">
    <location>
        <begin position="9"/>
        <end position="114"/>
    </location>
</feature>
<keyword evidence="4" id="KW-0597">Phosphoprotein</keyword>
<dbReference type="PANTHER" id="PTHR15970">
    <property type="entry name" value="ELL-ASSOCIATED FACTOR EAF"/>
    <property type="match status" value="1"/>
</dbReference>
<dbReference type="AlphaFoldDB" id="A0A6V7XRB2"/>
<dbReference type="Proteomes" id="UP000580250">
    <property type="component" value="Unassembled WGS sequence"/>
</dbReference>
<sequence length="143" mass="16141">MCSIPDGTYEIKIGETFLRGDKNNKSSKAEFNTLRFDFKPASITDGSEAFLAISSGENNGVQVIVPGETKKSTIFHGSKKPLKGDKECLLIFDQNTCQLRLEKLSANINVKKSRFFNILFVKKIEKFYEEFSVIRLNSTIAFE</sequence>
<evidence type="ECO:0000313" key="11">
    <source>
        <dbReference type="EMBL" id="CAD2201856.1"/>
    </source>
</evidence>
<keyword evidence="6" id="KW-0010">Activator</keyword>
<evidence type="ECO:0000256" key="7">
    <source>
        <dbReference type="ARBA" id="ARBA00023163"/>
    </source>
</evidence>
<dbReference type="OrthoDB" id="125903at2759"/>
<evidence type="ECO:0000256" key="6">
    <source>
        <dbReference type="ARBA" id="ARBA00023159"/>
    </source>
</evidence>
<dbReference type="Pfam" id="PF09816">
    <property type="entry name" value="EAF"/>
    <property type="match status" value="1"/>
</dbReference>
<dbReference type="EMBL" id="CAJEWN010002089">
    <property type="protein sequence ID" value="CAD2201856.1"/>
    <property type="molecule type" value="Genomic_DNA"/>
</dbReference>
<comment type="caution">
    <text evidence="11">The sequence shown here is derived from an EMBL/GenBank/DDBJ whole genome shotgun (WGS) entry which is preliminary data.</text>
</comment>
<organism evidence="11 12">
    <name type="scientific">Meloidogyne enterolobii</name>
    <name type="common">Root-knot nematode worm</name>
    <name type="synonym">Meloidogyne mayaguensis</name>
    <dbReference type="NCBI Taxonomy" id="390850"/>
    <lineage>
        <taxon>Eukaryota</taxon>
        <taxon>Metazoa</taxon>
        <taxon>Ecdysozoa</taxon>
        <taxon>Nematoda</taxon>
        <taxon>Chromadorea</taxon>
        <taxon>Rhabditida</taxon>
        <taxon>Tylenchina</taxon>
        <taxon>Tylenchomorpha</taxon>
        <taxon>Tylenchoidea</taxon>
        <taxon>Meloidogynidae</taxon>
        <taxon>Meloidogyninae</taxon>
        <taxon>Meloidogyne</taxon>
    </lineage>
</organism>
<keyword evidence="5" id="KW-0805">Transcription regulation</keyword>
<dbReference type="PANTHER" id="PTHR15970:SF2">
    <property type="entry name" value="ELL-ASSOCIATED FACTOR EAF"/>
    <property type="match status" value="1"/>
</dbReference>
<keyword evidence="8" id="KW-0539">Nucleus</keyword>
<evidence type="ECO:0000256" key="4">
    <source>
        <dbReference type="ARBA" id="ARBA00022553"/>
    </source>
</evidence>
<name>A0A6V7XRB2_MELEN</name>
<evidence type="ECO:0000256" key="1">
    <source>
        <dbReference type="ARBA" id="ARBA00004123"/>
    </source>
</evidence>
<evidence type="ECO:0000259" key="10">
    <source>
        <dbReference type="Pfam" id="PF09816"/>
    </source>
</evidence>
<comment type="function">
    <text evidence="9">Promotes transcriptional elongation by Su(Tpl)/ELL. Essential for development.</text>
</comment>
<keyword evidence="7" id="KW-0804">Transcription</keyword>
<reference evidence="11 12" key="1">
    <citation type="submission" date="2020-08" db="EMBL/GenBank/DDBJ databases">
        <authorList>
            <person name="Koutsovoulos G."/>
            <person name="Danchin GJ E."/>
        </authorList>
    </citation>
    <scope>NUCLEOTIDE SEQUENCE [LARGE SCALE GENOMIC DNA]</scope>
</reference>
<evidence type="ECO:0000313" key="12">
    <source>
        <dbReference type="Proteomes" id="UP000580250"/>
    </source>
</evidence>
<gene>
    <name evidence="11" type="ORF">MENT_LOCUS55442</name>
</gene>
<dbReference type="InterPro" id="IPR019194">
    <property type="entry name" value="Tscrpt_elong_fac_Eaf_N"/>
</dbReference>
<dbReference type="GO" id="GO:0006368">
    <property type="term" value="P:transcription elongation by RNA polymerase II"/>
    <property type="evidence" value="ECO:0007669"/>
    <property type="project" value="InterPro"/>
</dbReference>
<accession>A0A6V7XRB2</accession>
<comment type="subcellular location">
    <subcellularLocation>
        <location evidence="1">Nucleus</location>
    </subcellularLocation>
</comment>
<protein>
    <recommendedName>
        <fullName evidence="3">Ell-associated factor Eaf</fullName>
    </recommendedName>
</protein>
<evidence type="ECO:0000256" key="5">
    <source>
        <dbReference type="ARBA" id="ARBA00023015"/>
    </source>
</evidence>
<evidence type="ECO:0000256" key="2">
    <source>
        <dbReference type="ARBA" id="ARBA00007798"/>
    </source>
</evidence>